<dbReference type="InterPro" id="IPR050707">
    <property type="entry name" value="HTH_MetabolicPath_Reg"/>
</dbReference>
<protein>
    <submittedName>
        <fullName evidence="7">Putative transcriptional regulator, iclR family</fullName>
    </submittedName>
</protein>
<evidence type="ECO:0000256" key="2">
    <source>
        <dbReference type="ARBA" id="ARBA00023125"/>
    </source>
</evidence>
<keyword evidence="2" id="KW-0238">DNA-binding</keyword>
<dbReference type="InterPro" id="IPR029016">
    <property type="entry name" value="GAF-like_dom_sf"/>
</dbReference>
<keyword evidence="8" id="KW-1185">Reference proteome</keyword>
<evidence type="ECO:0000259" key="5">
    <source>
        <dbReference type="PROSITE" id="PS51077"/>
    </source>
</evidence>
<dbReference type="Proteomes" id="UP000002208">
    <property type="component" value="Plasmid 1"/>
</dbReference>
<keyword evidence="1" id="KW-0805">Transcription regulation</keyword>
<dbReference type="InterPro" id="IPR014757">
    <property type="entry name" value="Tscrpt_reg_IclR_C"/>
</dbReference>
<feature type="domain" description="HTH iclR-type" evidence="5">
    <location>
        <begin position="16"/>
        <end position="76"/>
    </location>
</feature>
<organism evidence="7 8">
    <name type="scientific">Deinococcus deserti (strain DSM 17065 / CIP 109153 / LMG 22923 / VCD115)</name>
    <dbReference type="NCBI Taxonomy" id="546414"/>
    <lineage>
        <taxon>Bacteria</taxon>
        <taxon>Thermotogati</taxon>
        <taxon>Deinococcota</taxon>
        <taxon>Deinococci</taxon>
        <taxon>Deinococcales</taxon>
        <taxon>Deinococcaceae</taxon>
        <taxon>Deinococcus</taxon>
    </lineage>
</organism>
<dbReference type="KEGG" id="ddr:Deide_1p01241"/>
<dbReference type="Pfam" id="PF01614">
    <property type="entry name" value="IclR_C"/>
    <property type="match status" value="1"/>
</dbReference>
<dbReference type="Gene3D" id="3.30.450.40">
    <property type="match status" value="1"/>
</dbReference>
<dbReference type="GO" id="GO:0003677">
    <property type="term" value="F:DNA binding"/>
    <property type="evidence" value="ECO:0007669"/>
    <property type="project" value="UniProtKB-KW"/>
</dbReference>
<dbReference type="EMBL" id="CP001115">
    <property type="protein sequence ID" value="ACO47558.1"/>
    <property type="molecule type" value="Genomic_DNA"/>
</dbReference>
<geneLocation type="plasmid" evidence="8">
    <name>pDeide1</name>
</geneLocation>
<gene>
    <name evidence="7" type="ordered locus">Deide_1p01241</name>
</gene>
<accession>C1D2B9</accession>
<dbReference type="HOGENOM" id="CLU_062618_7_1_0"/>
<evidence type="ECO:0000313" key="8">
    <source>
        <dbReference type="Proteomes" id="UP000002208"/>
    </source>
</evidence>
<dbReference type="AlphaFoldDB" id="C1D2B9"/>
<reference evidence="7 8" key="1">
    <citation type="journal article" date="2009" name="PLoS Genet.">
        <title>Alliance of proteomics and genomics to unravel the specificities of Sahara bacterium Deinococcus deserti.</title>
        <authorList>
            <person name="de Groot A."/>
            <person name="Dulermo R."/>
            <person name="Ortet P."/>
            <person name="Blanchard L."/>
            <person name="Guerin P."/>
            <person name="Fernandez B."/>
            <person name="Vacherie B."/>
            <person name="Dossat C."/>
            <person name="Jolivet E."/>
            <person name="Siguier P."/>
            <person name="Chandler M."/>
            <person name="Barakat M."/>
            <person name="Dedieu A."/>
            <person name="Barbe V."/>
            <person name="Heulin T."/>
            <person name="Sommer S."/>
            <person name="Achouak W."/>
            <person name="Armengaud J."/>
        </authorList>
    </citation>
    <scope>NUCLEOTIDE SEQUENCE [LARGE SCALE GENOMIC DNA]</scope>
    <source>
        <strain evidence="8">DSM 17065 / CIP 109153 / LMG 22923 / VCD115</strain>
        <plasmid evidence="8">pDeide1</plasmid>
    </source>
</reference>
<dbReference type="SUPFAM" id="SSF55781">
    <property type="entry name" value="GAF domain-like"/>
    <property type="match status" value="1"/>
</dbReference>
<feature type="region of interest" description="Disordered" evidence="4">
    <location>
        <begin position="257"/>
        <end position="280"/>
    </location>
</feature>
<feature type="domain" description="IclR-ED" evidence="6">
    <location>
        <begin position="77"/>
        <end position="259"/>
    </location>
</feature>
<dbReference type="PANTHER" id="PTHR30136">
    <property type="entry name" value="HELIX-TURN-HELIX TRANSCRIPTIONAL REGULATOR, ICLR FAMILY"/>
    <property type="match status" value="1"/>
</dbReference>
<evidence type="ECO:0000256" key="3">
    <source>
        <dbReference type="ARBA" id="ARBA00023163"/>
    </source>
</evidence>
<dbReference type="GO" id="GO:0003700">
    <property type="term" value="F:DNA-binding transcription factor activity"/>
    <property type="evidence" value="ECO:0007669"/>
    <property type="project" value="TreeGrafter"/>
</dbReference>
<feature type="compositionally biased region" description="Basic and acidic residues" evidence="4">
    <location>
        <begin position="262"/>
        <end position="272"/>
    </location>
</feature>
<dbReference type="PROSITE" id="PS51078">
    <property type="entry name" value="ICLR_ED"/>
    <property type="match status" value="1"/>
</dbReference>
<evidence type="ECO:0000256" key="1">
    <source>
        <dbReference type="ARBA" id="ARBA00023015"/>
    </source>
</evidence>
<dbReference type="InterPro" id="IPR036390">
    <property type="entry name" value="WH_DNA-bd_sf"/>
</dbReference>
<evidence type="ECO:0000256" key="4">
    <source>
        <dbReference type="SAM" id="MobiDB-lite"/>
    </source>
</evidence>
<dbReference type="Gene3D" id="1.10.10.10">
    <property type="entry name" value="Winged helix-like DNA-binding domain superfamily/Winged helix DNA-binding domain"/>
    <property type="match status" value="1"/>
</dbReference>
<dbReference type="PROSITE" id="PS51077">
    <property type="entry name" value="HTH_ICLR"/>
    <property type="match status" value="1"/>
</dbReference>
<evidence type="ECO:0000313" key="7">
    <source>
        <dbReference type="EMBL" id="ACO47558.1"/>
    </source>
</evidence>
<proteinExistence type="predicted"/>
<dbReference type="SUPFAM" id="SSF46785">
    <property type="entry name" value="Winged helix' DNA-binding domain"/>
    <property type="match status" value="1"/>
</dbReference>
<sequence length="280" mass="30767">MRKSSPMHDSPPEYIISALEDGLRVLALVGQTPALKIPQLAAQAGMTKSKVYRILQTLAHLGYVRLDDDHAAHLGSAALILGQQAQEQHSLTQTARPVLDDLARHTGENIHLVVREGQHSLVIDVRTSPHPVRMFARVGRIGPLHAGGSSKVLLAYAPDKVLADLLRTPLERFTSSTITDPAVLERELHKIRVDGVHVAISDLEEETFSIAAPIFDFQGQVVASLSVAGPLMRLNEEKQRQYLEGVRAASKQLSMKLGMTPDKYDRKPDGHVASRSLHHR</sequence>
<dbReference type="InterPro" id="IPR005471">
    <property type="entry name" value="Tscrpt_reg_IclR_N"/>
</dbReference>
<keyword evidence="3" id="KW-0804">Transcription</keyword>
<dbReference type="Pfam" id="PF09339">
    <property type="entry name" value="HTH_IclR"/>
    <property type="match status" value="1"/>
</dbReference>
<keyword evidence="7" id="KW-0614">Plasmid</keyword>
<dbReference type="PANTHER" id="PTHR30136:SF24">
    <property type="entry name" value="HTH-TYPE TRANSCRIPTIONAL REPRESSOR ALLR"/>
    <property type="match status" value="1"/>
</dbReference>
<dbReference type="SMART" id="SM00346">
    <property type="entry name" value="HTH_ICLR"/>
    <property type="match status" value="1"/>
</dbReference>
<dbReference type="InterPro" id="IPR036388">
    <property type="entry name" value="WH-like_DNA-bd_sf"/>
</dbReference>
<dbReference type="OrthoDB" id="9791752at2"/>
<dbReference type="GO" id="GO:0045892">
    <property type="term" value="P:negative regulation of DNA-templated transcription"/>
    <property type="evidence" value="ECO:0007669"/>
    <property type="project" value="TreeGrafter"/>
</dbReference>
<evidence type="ECO:0000259" key="6">
    <source>
        <dbReference type="PROSITE" id="PS51078"/>
    </source>
</evidence>
<name>C1D2B9_DEIDV</name>